<keyword evidence="1" id="KW-1133">Transmembrane helix</keyword>
<proteinExistence type="predicted"/>
<dbReference type="AlphaFoldDB" id="A0A2D0N4I7"/>
<comment type="caution">
    <text evidence="2">The sequence shown here is derived from an EMBL/GenBank/DDBJ whole genome shotgun (WGS) entry which is preliminary data.</text>
</comment>
<dbReference type="RefSeq" id="WP_099153250.1">
    <property type="nucleotide sequence ID" value="NZ_PDUD01000032.1"/>
</dbReference>
<evidence type="ECO:0000313" key="2">
    <source>
        <dbReference type="EMBL" id="PHN03414.1"/>
    </source>
</evidence>
<sequence length="167" mass="18805">MSIDPNFKFRQARYLFEDFQESIAKLSVIGYCCIMLAVLLVVSGVLFGADSNLHALFSAASGLALILAPRLLELEERSMIYFLLAAYLLVVAVEYLTLGLPDRFIPGLGEYGRTKVIGLVTILNDLTPLLYFGIRLGVSYLFFRVLFFWQKVDQLPGELKMRLGLKK</sequence>
<feature type="transmembrane region" description="Helical" evidence="1">
    <location>
        <begin position="79"/>
        <end position="98"/>
    </location>
</feature>
<accession>A0A2D0N4I7</accession>
<name>A0A2D0N4I7_FLAN2</name>
<gene>
    <name evidence="2" type="ORF">CRP01_27410</name>
</gene>
<keyword evidence="1" id="KW-0472">Membrane</keyword>
<protein>
    <submittedName>
        <fullName evidence="2">Uncharacterized protein</fullName>
    </submittedName>
</protein>
<feature type="transmembrane region" description="Helical" evidence="1">
    <location>
        <begin position="53"/>
        <end position="72"/>
    </location>
</feature>
<organism evidence="2 3">
    <name type="scientific">Flavilitoribacter nigricans (strain ATCC 23147 / DSM 23189 / NBRC 102662 / NCIMB 1420 / SS-2)</name>
    <name type="common">Lewinella nigricans</name>
    <dbReference type="NCBI Taxonomy" id="1122177"/>
    <lineage>
        <taxon>Bacteria</taxon>
        <taxon>Pseudomonadati</taxon>
        <taxon>Bacteroidota</taxon>
        <taxon>Saprospiria</taxon>
        <taxon>Saprospirales</taxon>
        <taxon>Lewinellaceae</taxon>
        <taxon>Flavilitoribacter</taxon>
    </lineage>
</organism>
<keyword evidence="1" id="KW-0812">Transmembrane</keyword>
<reference evidence="2 3" key="1">
    <citation type="submission" date="2017-10" db="EMBL/GenBank/DDBJ databases">
        <title>The draft genome sequence of Lewinella nigricans NBRC 102662.</title>
        <authorList>
            <person name="Wang K."/>
        </authorList>
    </citation>
    <scope>NUCLEOTIDE SEQUENCE [LARGE SCALE GENOMIC DNA]</scope>
    <source>
        <strain evidence="2 3">NBRC 102662</strain>
    </source>
</reference>
<dbReference type="EMBL" id="PDUD01000032">
    <property type="protein sequence ID" value="PHN03414.1"/>
    <property type="molecule type" value="Genomic_DNA"/>
</dbReference>
<dbReference type="Proteomes" id="UP000223913">
    <property type="component" value="Unassembled WGS sequence"/>
</dbReference>
<evidence type="ECO:0000313" key="3">
    <source>
        <dbReference type="Proteomes" id="UP000223913"/>
    </source>
</evidence>
<keyword evidence="3" id="KW-1185">Reference proteome</keyword>
<evidence type="ECO:0000256" key="1">
    <source>
        <dbReference type="SAM" id="Phobius"/>
    </source>
</evidence>
<feature type="transmembrane region" description="Helical" evidence="1">
    <location>
        <begin position="28"/>
        <end position="47"/>
    </location>
</feature>